<organism evidence="1 2">
    <name type="scientific">Prorocentrum cordatum</name>
    <dbReference type="NCBI Taxonomy" id="2364126"/>
    <lineage>
        <taxon>Eukaryota</taxon>
        <taxon>Sar</taxon>
        <taxon>Alveolata</taxon>
        <taxon>Dinophyceae</taxon>
        <taxon>Prorocentrales</taxon>
        <taxon>Prorocentraceae</taxon>
        <taxon>Prorocentrum</taxon>
    </lineage>
</organism>
<protein>
    <submittedName>
        <fullName evidence="1">Uncharacterized protein</fullName>
    </submittedName>
</protein>
<dbReference type="EMBL" id="CAUYUJ010015179">
    <property type="protein sequence ID" value="CAK0850820.1"/>
    <property type="molecule type" value="Genomic_DNA"/>
</dbReference>
<comment type="caution">
    <text evidence="1">The sequence shown here is derived from an EMBL/GenBank/DDBJ whole genome shotgun (WGS) entry which is preliminary data.</text>
</comment>
<dbReference type="Proteomes" id="UP001189429">
    <property type="component" value="Unassembled WGS sequence"/>
</dbReference>
<reference evidence="1" key="1">
    <citation type="submission" date="2023-10" db="EMBL/GenBank/DDBJ databases">
        <authorList>
            <person name="Chen Y."/>
            <person name="Shah S."/>
            <person name="Dougan E. K."/>
            <person name="Thang M."/>
            <person name="Chan C."/>
        </authorList>
    </citation>
    <scope>NUCLEOTIDE SEQUENCE [LARGE SCALE GENOMIC DNA]</scope>
</reference>
<feature type="non-terminal residue" evidence="1">
    <location>
        <position position="1"/>
    </location>
</feature>
<evidence type="ECO:0000313" key="1">
    <source>
        <dbReference type="EMBL" id="CAK0850820.1"/>
    </source>
</evidence>
<gene>
    <name evidence="1" type="ORF">PCOR1329_LOCUS43118</name>
</gene>
<proteinExistence type="predicted"/>
<keyword evidence="2" id="KW-1185">Reference proteome</keyword>
<name>A0ABN9TWY7_9DINO</name>
<accession>A0ABN9TWY7</accession>
<feature type="non-terminal residue" evidence="1">
    <location>
        <position position="281"/>
    </location>
</feature>
<sequence>ASRARCAKAIGFFRILGHMGHPVYVVGGPNWRPMHNSLANHWARSAVLPGLDPTTASMGATPTRALHRGSGKTPVHAAAAPLPGVPLHGHVSYMVDVPFSSCSAASYVTLRSCSGAEKQVLQELVDQDGGPPLLRQFGDDDVSLAGRWAYWHGRAGRALMVATEQGGVAPATALSVLRFQRIARAAAGDVLALHAVGRPTCGDALDWISRAIAAGQQRQHKQASKAWRQRFASWSNAVWATATPVCRSSQPAAAMAVEDMRKRWHAQWRPENYASDTNLHN</sequence>
<evidence type="ECO:0000313" key="2">
    <source>
        <dbReference type="Proteomes" id="UP001189429"/>
    </source>
</evidence>